<dbReference type="GO" id="GO:0003677">
    <property type="term" value="F:DNA binding"/>
    <property type="evidence" value="ECO:0007669"/>
    <property type="project" value="UniProtKB-KW"/>
</dbReference>
<accession>A0ABR9SCX5</accession>
<evidence type="ECO:0000313" key="5">
    <source>
        <dbReference type="Proteomes" id="UP000715965"/>
    </source>
</evidence>
<evidence type="ECO:0000259" key="3">
    <source>
        <dbReference type="Pfam" id="PF11740"/>
    </source>
</evidence>
<keyword evidence="4" id="KW-0238">DNA-binding</keyword>
<dbReference type="EMBL" id="JADDOJ010000016">
    <property type="protein sequence ID" value="MBE7940145.1"/>
    <property type="molecule type" value="Genomic_DNA"/>
</dbReference>
<sequence length="320" mass="34311">MPRPAVATPADVRQAVFALVAEAGVGQTPSAQAFRRAVSVRKVRERLGGGNPATIGQAINAIEAELVHAGVDRIVLPELPADVAELMQQVWRAAVGAQLDELSRLRSQAQAVADGAREELTEAQLRAEVLKQELTELRASVTERDSRLAQASTDQVALSARATALQAELDAARTQQAQLGGDLDAARATQAQAIAATQERYEGLSRRLLEETGQQRQAAQAEIGRLASQLKFADKRQAVLEARLQQLESDLIDVRGQHQKATGEVAALRYVNASQRVQLDEFVRALRVARAVPTPSVAGARERASKRASRPGKADKPGAP</sequence>
<feature type="region of interest" description="Disordered" evidence="2">
    <location>
        <begin position="294"/>
        <end position="320"/>
    </location>
</feature>
<gene>
    <name evidence="4" type="ORF">IM725_06130</name>
</gene>
<dbReference type="Pfam" id="PF11740">
    <property type="entry name" value="KfrA_N"/>
    <property type="match status" value="1"/>
</dbReference>
<evidence type="ECO:0000313" key="4">
    <source>
        <dbReference type="EMBL" id="MBE7940145.1"/>
    </source>
</evidence>
<evidence type="ECO:0000256" key="1">
    <source>
        <dbReference type="SAM" id="Coils"/>
    </source>
</evidence>
<keyword evidence="5" id="KW-1185">Reference proteome</keyword>
<protein>
    <submittedName>
        <fullName evidence="4">DNA-binding protein</fullName>
    </submittedName>
</protein>
<proteinExistence type="predicted"/>
<dbReference type="RefSeq" id="WP_193779685.1">
    <property type="nucleotide sequence ID" value="NZ_JADDOJ010000016.1"/>
</dbReference>
<feature type="coiled-coil region" evidence="1">
    <location>
        <begin position="209"/>
        <end position="264"/>
    </location>
</feature>
<name>A0ABR9SCX5_9BURK</name>
<comment type="caution">
    <text evidence="4">The sequence shown here is derived from an EMBL/GenBank/DDBJ whole genome shotgun (WGS) entry which is preliminary data.</text>
</comment>
<keyword evidence="1" id="KW-0175">Coiled coil</keyword>
<reference evidence="4 5" key="1">
    <citation type="submission" date="2020-10" db="EMBL/GenBank/DDBJ databases">
        <title>Draft genome of Ramlibacter aquaticus LMG 30558.</title>
        <authorList>
            <person name="Props R."/>
        </authorList>
    </citation>
    <scope>NUCLEOTIDE SEQUENCE [LARGE SCALE GENOMIC DNA]</scope>
    <source>
        <strain evidence="4 5">LMG 30558</strain>
    </source>
</reference>
<organism evidence="4 5">
    <name type="scientific">Ramlibacter aquaticus</name>
    <dbReference type="NCBI Taxonomy" id="2780094"/>
    <lineage>
        <taxon>Bacteria</taxon>
        <taxon>Pseudomonadati</taxon>
        <taxon>Pseudomonadota</taxon>
        <taxon>Betaproteobacteria</taxon>
        <taxon>Burkholderiales</taxon>
        <taxon>Comamonadaceae</taxon>
        <taxon>Ramlibacter</taxon>
    </lineage>
</organism>
<dbReference type="Proteomes" id="UP000715965">
    <property type="component" value="Unassembled WGS sequence"/>
</dbReference>
<dbReference type="InterPro" id="IPR021104">
    <property type="entry name" value="KfrA_DNA-bd_N"/>
</dbReference>
<feature type="coiled-coil region" evidence="1">
    <location>
        <begin position="99"/>
        <end position="140"/>
    </location>
</feature>
<feature type="domain" description="KfrA N-terminal DNA-binding" evidence="3">
    <location>
        <begin position="8"/>
        <end position="134"/>
    </location>
</feature>
<evidence type="ECO:0000256" key="2">
    <source>
        <dbReference type="SAM" id="MobiDB-lite"/>
    </source>
</evidence>